<dbReference type="InterPro" id="IPR029039">
    <property type="entry name" value="Flavoprotein-like_sf"/>
</dbReference>
<reference evidence="2 3" key="1">
    <citation type="submission" date="2017-10" db="EMBL/GenBank/DDBJ databases">
        <title>Sphingobium yanoikuyae S72.</title>
        <authorList>
            <person name="Sanchez E."/>
            <person name="Bustos P."/>
            <person name="Mendoza P."/>
            <person name="Guo X."/>
            <person name="Mendoza A."/>
        </authorList>
    </citation>
    <scope>NUCLEOTIDE SEQUENCE [LARGE SCALE GENOMIC DNA]</scope>
    <source>
        <strain evidence="2 3">S72</strain>
    </source>
</reference>
<evidence type="ECO:0000313" key="3">
    <source>
        <dbReference type="Proteomes" id="UP000219422"/>
    </source>
</evidence>
<dbReference type="PANTHER" id="PTHR30543">
    <property type="entry name" value="CHROMATE REDUCTASE"/>
    <property type="match status" value="1"/>
</dbReference>
<protein>
    <submittedName>
        <fullName evidence="2">NADPH-dependent FMN reductase</fullName>
    </submittedName>
</protein>
<dbReference type="Gene3D" id="3.40.50.360">
    <property type="match status" value="1"/>
</dbReference>
<dbReference type="Proteomes" id="UP000219422">
    <property type="component" value="Chromosome"/>
</dbReference>
<dbReference type="InterPro" id="IPR005025">
    <property type="entry name" value="FMN_Rdtase-like_dom"/>
</dbReference>
<evidence type="ECO:0000313" key="2">
    <source>
        <dbReference type="EMBL" id="ATI79802.1"/>
    </source>
</evidence>
<dbReference type="PANTHER" id="PTHR30543:SF21">
    <property type="entry name" value="NAD(P)H-DEPENDENT FMN REDUCTASE LOT6"/>
    <property type="match status" value="1"/>
</dbReference>
<sequence length="200" mass="21199">MDMSGHLGARPKRIVGLGGTFRQASSSERIVRAVLKECEHLGAETTMFDGPALARLPHFNPEHPERTAEERALVDAIRSADGIVIGSPGYHGGYSGLVKNAIDLLEDLRGGSRVYFDGRPVGLIVTAAGWQACGTTLSALRDVIHAMRGWPTPVGVAVNSVEQRPFDADGGLCDEGVANAVRAQARQIMHFAMEGAACPA</sequence>
<organism evidence="2 3">
    <name type="scientific">Sphingobium yanoikuyae</name>
    <name type="common">Sphingomonas yanoikuyae</name>
    <dbReference type="NCBI Taxonomy" id="13690"/>
    <lineage>
        <taxon>Bacteria</taxon>
        <taxon>Pseudomonadati</taxon>
        <taxon>Pseudomonadota</taxon>
        <taxon>Alphaproteobacteria</taxon>
        <taxon>Sphingomonadales</taxon>
        <taxon>Sphingomonadaceae</taxon>
        <taxon>Sphingobium</taxon>
    </lineage>
</organism>
<feature type="domain" description="NADPH-dependent FMN reductase-like" evidence="1">
    <location>
        <begin position="13"/>
        <end position="159"/>
    </location>
</feature>
<dbReference type="InterPro" id="IPR050712">
    <property type="entry name" value="NAD(P)H-dep_reductase"/>
</dbReference>
<dbReference type="AlphaFoldDB" id="A0A291MXJ2"/>
<dbReference type="GO" id="GO:0016491">
    <property type="term" value="F:oxidoreductase activity"/>
    <property type="evidence" value="ECO:0007669"/>
    <property type="project" value="InterPro"/>
</dbReference>
<dbReference type="SUPFAM" id="SSF52218">
    <property type="entry name" value="Flavoproteins"/>
    <property type="match status" value="1"/>
</dbReference>
<gene>
    <name evidence="2" type="ORF">A6768_07035</name>
</gene>
<dbReference type="Pfam" id="PF03358">
    <property type="entry name" value="FMN_red"/>
    <property type="match status" value="1"/>
</dbReference>
<accession>A0A291MXJ2</accession>
<dbReference type="EMBL" id="CP023741">
    <property type="protein sequence ID" value="ATI79802.1"/>
    <property type="molecule type" value="Genomic_DNA"/>
</dbReference>
<dbReference type="GO" id="GO:0005829">
    <property type="term" value="C:cytosol"/>
    <property type="evidence" value="ECO:0007669"/>
    <property type="project" value="TreeGrafter"/>
</dbReference>
<proteinExistence type="predicted"/>
<dbReference type="GO" id="GO:0010181">
    <property type="term" value="F:FMN binding"/>
    <property type="evidence" value="ECO:0007669"/>
    <property type="project" value="TreeGrafter"/>
</dbReference>
<name>A0A291MXJ2_SPHYA</name>
<dbReference type="KEGG" id="sya:A6768_07035"/>
<evidence type="ECO:0000259" key="1">
    <source>
        <dbReference type="Pfam" id="PF03358"/>
    </source>
</evidence>